<evidence type="ECO:0000313" key="1">
    <source>
        <dbReference type="EMBL" id="GAP82504.2"/>
    </source>
</evidence>
<dbReference type="Proteomes" id="UP000054516">
    <property type="component" value="Unassembled WGS sequence"/>
</dbReference>
<reference evidence="1" key="1">
    <citation type="submission" date="2016-03" db="EMBL/GenBank/DDBJ databases">
        <title>Draft genome sequence of Rosellinia necatrix.</title>
        <authorList>
            <person name="Kanematsu S."/>
        </authorList>
    </citation>
    <scope>NUCLEOTIDE SEQUENCE [LARGE SCALE GENOMIC DNA]</scope>
    <source>
        <strain evidence="1">W97</strain>
    </source>
</reference>
<dbReference type="EMBL" id="DF977446">
    <property type="protein sequence ID" value="GAP82504.2"/>
    <property type="molecule type" value="Genomic_DNA"/>
</dbReference>
<keyword evidence="2" id="KW-1185">Reference proteome</keyword>
<evidence type="ECO:0000313" key="2">
    <source>
        <dbReference type="Proteomes" id="UP000054516"/>
    </source>
</evidence>
<name>A0A1S7UH99_ROSNE</name>
<organism evidence="1">
    <name type="scientific">Rosellinia necatrix</name>
    <name type="common">White root-rot fungus</name>
    <dbReference type="NCBI Taxonomy" id="77044"/>
    <lineage>
        <taxon>Eukaryota</taxon>
        <taxon>Fungi</taxon>
        <taxon>Dikarya</taxon>
        <taxon>Ascomycota</taxon>
        <taxon>Pezizomycotina</taxon>
        <taxon>Sordariomycetes</taxon>
        <taxon>Xylariomycetidae</taxon>
        <taxon>Xylariales</taxon>
        <taxon>Xylariaceae</taxon>
        <taxon>Rosellinia</taxon>
    </lineage>
</organism>
<dbReference type="AlphaFoldDB" id="A0A1S7UH99"/>
<dbReference type="OrthoDB" id="4764848at2759"/>
<proteinExistence type="predicted"/>
<accession>A0A1S7UH99</accession>
<protein>
    <submittedName>
        <fullName evidence="1">Uncharacterized protein</fullName>
    </submittedName>
</protein>
<gene>
    <name evidence="1" type="ORF">SAMD00023353_0100510</name>
</gene>
<sequence>MEVIGGVSAISSLIQQSFHLLDRVQTALDHNREHAMHISVVARDIEGAKSIVQQVKTNAMLQDDTIQQTMEAILGLAKNLDTLVTKQEGKTKNGAGFRNFAHSFAKGPKEQKQLEQLRDELMQHKNTLILSIVVHVAPSGTKLDLKHIKIAGAAIMQNGRVMRTAEKKDFDNIVIS</sequence>